<evidence type="ECO:0000313" key="1">
    <source>
        <dbReference type="EMBL" id="SMC20261.1"/>
    </source>
</evidence>
<dbReference type="SUPFAM" id="SSF50475">
    <property type="entry name" value="FMN-binding split barrel"/>
    <property type="match status" value="1"/>
</dbReference>
<dbReference type="EMBL" id="FWXD01000004">
    <property type="protein sequence ID" value="SMC20261.1"/>
    <property type="molecule type" value="Genomic_DNA"/>
</dbReference>
<dbReference type="Gene3D" id="2.30.110.10">
    <property type="entry name" value="Electron Transport, Fmn-binding Protein, Chain A"/>
    <property type="match status" value="1"/>
</dbReference>
<proteinExistence type="predicted"/>
<gene>
    <name evidence="1" type="ORF">SAMN02745857_00888</name>
</gene>
<keyword evidence="2" id="KW-1185">Reference proteome</keyword>
<dbReference type="Proteomes" id="UP000192761">
    <property type="component" value="Unassembled WGS sequence"/>
</dbReference>
<dbReference type="Pfam" id="PF04299">
    <property type="entry name" value="FMN_bind_2"/>
    <property type="match status" value="1"/>
</dbReference>
<organism evidence="1 2">
    <name type="scientific">Andreprevotia lacus DSM 23236</name>
    <dbReference type="NCBI Taxonomy" id="1121001"/>
    <lineage>
        <taxon>Bacteria</taxon>
        <taxon>Pseudomonadati</taxon>
        <taxon>Pseudomonadota</taxon>
        <taxon>Betaproteobacteria</taxon>
        <taxon>Neisseriales</taxon>
        <taxon>Chitinibacteraceae</taxon>
        <taxon>Andreprevotia</taxon>
    </lineage>
</organism>
<dbReference type="PANTHER" id="PTHR35802:SF1">
    <property type="entry name" value="PROTEASE SYNTHASE AND SPORULATION PROTEIN PAI 2"/>
    <property type="match status" value="1"/>
</dbReference>
<dbReference type="STRING" id="1121001.SAMN02745857_00888"/>
<dbReference type="InterPro" id="IPR012349">
    <property type="entry name" value="Split_barrel_FMN-bd"/>
</dbReference>
<protein>
    <submittedName>
        <fullName evidence="1">Negative transcriptional regulator, PaiB family</fullName>
    </submittedName>
</protein>
<name>A0A1W1X9R0_9NEIS</name>
<dbReference type="PANTHER" id="PTHR35802">
    <property type="entry name" value="PROTEASE SYNTHASE AND SPORULATION PROTEIN PAI 2"/>
    <property type="match status" value="1"/>
</dbReference>
<sequence length="212" mass="22370">MYLPSAFAEARPDQLAALIAQQPLATLIVQHQGGLDADHVPLLLRPGAPHGTLAGHIAAANPLVARIGDGIDCLAVFHGVQGYISPNGYASKAQGGKVMPTWNYEVVHVHGRLRCVRDPAWLLALLHALTDTQEQSQASPWRVNDAPPDYIDRLLGAIVGIEIDIGSMQGKAKLSQNQPAANQQSLLAALHGAGDATSLQMAAAIKERAKPG</sequence>
<reference evidence="1 2" key="1">
    <citation type="submission" date="2017-04" db="EMBL/GenBank/DDBJ databases">
        <authorList>
            <person name="Afonso C.L."/>
            <person name="Miller P.J."/>
            <person name="Scott M.A."/>
            <person name="Spackman E."/>
            <person name="Goraichik I."/>
            <person name="Dimitrov K.M."/>
            <person name="Suarez D.L."/>
            <person name="Swayne D.E."/>
        </authorList>
    </citation>
    <scope>NUCLEOTIDE SEQUENCE [LARGE SCALE GENOMIC DNA]</scope>
    <source>
        <strain evidence="1 2">DSM 23236</strain>
    </source>
</reference>
<dbReference type="RefSeq" id="WP_084089337.1">
    <property type="nucleotide sequence ID" value="NZ_FWXD01000004.1"/>
</dbReference>
<dbReference type="OrthoDB" id="9794948at2"/>
<dbReference type="PIRSF" id="PIRSF010372">
    <property type="entry name" value="PaiB"/>
    <property type="match status" value="1"/>
</dbReference>
<dbReference type="InterPro" id="IPR007396">
    <property type="entry name" value="TR_PAI2-type"/>
</dbReference>
<dbReference type="AlphaFoldDB" id="A0A1W1X9R0"/>
<accession>A0A1W1X9R0</accession>
<evidence type="ECO:0000313" key="2">
    <source>
        <dbReference type="Proteomes" id="UP000192761"/>
    </source>
</evidence>